<reference evidence="2 3" key="1">
    <citation type="submission" date="2023-07" db="EMBL/GenBank/DDBJ databases">
        <title>Sequencing the genomes of 1000 actinobacteria strains.</title>
        <authorList>
            <person name="Klenk H.-P."/>
        </authorList>
    </citation>
    <scope>NUCLEOTIDE SEQUENCE [LARGE SCALE GENOMIC DNA]</scope>
    <source>
        <strain evidence="2 3">DSM 15539</strain>
    </source>
</reference>
<keyword evidence="3" id="KW-1185">Reference proteome</keyword>
<feature type="compositionally biased region" description="Low complexity" evidence="1">
    <location>
        <begin position="112"/>
        <end position="125"/>
    </location>
</feature>
<proteinExistence type="predicted"/>
<evidence type="ECO:0000313" key="3">
    <source>
        <dbReference type="Proteomes" id="UP001266099"/>
    </source>
</evidence>
<dbReference type="EMBL" id="JAVDUJ010000001">
    <property type="protein sequence ID" value="MDR6939265.1"/>
    <property type="molecule type" value="Genomic_DNA"/>
</dbReference>
<accession>A0ABU1T1M0</accession>
<dbReference type="Pfam" id="PF18986">
    <property type="entry name" value="DUF5719"/>
    <property type="match status" value="1"/>
</dbReference>
<feature type="region of interest" description="Disordered" evidence="1">
    <location>
        <begin position="325"/>
        <end position="358"/>
    </location>
</feature>
<feature type="compositionally biased region" description="Pro residues" evidence="1">
    <location>
        <begin position="335"/>
        <end position="354"/>
    </location>
</feature>
<comment type="caution">
    <text evidence="2">The sequence shown here is derived from an EMBL/GenBank/DDBJ whole genome shotgun (WGS) entry which is preliminary data.</text>
</comment>
<organism evidence="2 3">
    <name type="scientific">Arcanobacterium hippocoleae</name>
    <dbReference type="NCBI Taxonomy" id="149017"/>
    <lineage>
        <taxon>Bacteria</taxon>
        <taxon>Bacillati</taxon>
        <taxon>Actinomycetota</taxon>
        <taxon>Actinomycetes</taxon>
        <taxon>Actinomycetales</taxon>
        <taxon>Actinomycetaceae</taxon>
        <taxon>Arcanobacterium</taxon>
    </lineage>
</organism>
<evidence type="ECO:0000256" key="1">
    <source>
        <dbReference type="SAM" id="MobiDB-lite"/>
    </source>
</evidence>
<name>A0ABU1T1M0_9ACTO</name>
<gene>
    <name evidence="2" type="ORF">J2S36_000808</name>
</gene>
<sequence>MKNFASGICILAALGITAYTAIRLPLPATHQSAPQSVPGITASGGTMNLVCTGNLEHLITAGAGSAEAAGIQDPNTRHLAGGFIFPARSETKTAANLIPKGIVWHPSIVKDSSAPEGSPAASENAGGATNSGEPLTKQVISSFAAESTASAPQPDLRGFFAISRNEANADVLAVNNIHRAEAGDLRGLASNPCTWATNSAWFVGLKAGVGISNQLRLINPSANPLVVQMEAFNALGKTQVGANANIALAPGAMKTVSLTGILQTNAQISLHLSSSTGLFGAAVQTSALAGLTAQGIDFQKPAATGTSLIIPGLFLPPAKNTINNDGKPLVDLGDAPPPGPAPSGNAPPNPPADPAPQAEKLPASQLVEADFSATLRMVNPGETSKHVSVYLIPESGAPQLLAGAEKVLLAPGVVFDLSLSGLQAGAYAIQLISDGEITGGIETISGKDPGARDIAWLAAQNPLTSSGAAFSGGHGTLIISTVKSSPENTPRQNPHNAASSTHGTWIAYDALGKQIATEKFAISATALAADEMPQQVATETVGTLAIPLPDHAAFVALEADAPIYAAISVSSHVGDARLLDWVPFTAGIAATAEVQIKVRN</sequence>
<dbReference type="Proteomes" id="UP001266099">
    <property type="component" value="Unassembled WGS sequence"/>
</dbReference>
<feature type="region of interest" description="Disordered" evidence="1">
    <location>
        <begin position="111"/>
        <end position="133"/>
    </location>
</feature>
<dbReference type="InterPro" id="IPR043777">
    <property type="entry name" value="DUF5719"/>
</dbReference>
<evidence type="ECO:0000313" key="2">
    <source>
        <dbReference type="EMBL" id="MDR6939265.1"/>
    </source>
</evidence>
<protein>
    <submittedName>
        <fullName evidence="2">Uncharacterized protein</fullName>
    </submittedName>
</protein>
<dbReference type="RefSeq" id="WP_309955818.1">
    <property type="nucleotide sequence ID" value="NZ_JAVDUJ010000001.1"/>
</dbReference>